<evidence type="ECO:0000313" key="3">
    <source>
        <dbReference type="EMBL" id="EHM10260.1"/>
    </source>
</evidence>
<dbReference type="EMBL" id="CM001377">
    <property type="protein sequence ID" value="EHM10260.1"/>
    <property type="molecule type" value="Genomic_DNA"/>
</dbReference>
<dbReference type="PANTHER" id="PTHR47505">
    <property type="entry name" value="DNA UTILIZATION PROTEIN YHGH"/>
    <property type="match status" value="1"/>
</dbReference>
<reference evidence="3 4" key="1">
    <citation type="submission" date="2011-10" db="EMBL/GenBank/DDBJ databases">
        <title>The Noncontiguous Finished genome of Thermanaerovibrio velox DSM 12556.</title>
        <authorList>
            <consortium name="US DOE Joint Genome Institute (JGI-PGF)"/>
            <person name="Lucas S."/>
            <person name="Copeland A."/>
            <person name="Lapidus A."/>
            <person name="Glavina del Rio T."/>
            <person name="Dalin E."/>
            <person name="Tice H."/>
            <person name="Bruce D."/>
            <person name="Goodwin L."/>
            <person name="Pitluck S."/>
            <person name="Peters L."/>
            <person name="Mikhailova N."/>
            <person name="Teshima H."/>
            <person name="Kyrpides N."/>
            <person name="Mavromatis K."/>
            <person name="Ivanova N."/>
            <person name="Markowitz V."/>
            <person name="Cheng J.-F."/>
            <person name="Hugenholtz P."/>
            <person name="Woyke T."/>
            <person name="Wu D."/>
            <person name="Spring S."/>
            <person name="Brambilla E.-M."/>
            <person name="Klenk H.-P."/>
            <person name="Eisen J.A."/>
        </authorList>
    </citation>
    <scope>NUCLEOTIDE SEQUENCE [LARGE SCALE GENOMIC DNA]</scope>
    <source>
        <strain evidence="3 4">DSM 12556</strain>
    </source>
</reference>
<dbReference type="InterPro" id="IPR029057">
    <property type="entry name" value="PRTase-like"/>
</dbReference>
<dbReference type="SUPFAM" id="SSF53271">
    <property type="entry name" value="PRTase-like"/>
    <property type="match status" value="1"/>
</dbReference>
<dbReference type="OrthoDB" id="5448at2"/>
<dbReference type="PANTHER" id="PTHR47505:SF1">
    <property type="entry name" value="DNA UTILIZATION PROTEIN YHGH"/>
    <property type="match status" value="1"/>
</dbReference>
<feature type="domain" description="Phosphoribosyltransferase" evidence="2">
    <location>
        <begin position="174"/>
        <end position="208"/>
    </location>
</feature>
<dbReference type="STRING" id="926567.TheveDRAFT_1136"/>
<keyword evidence="4" id="KW-1185">Reference proteome</keyword>
<keyword evidence="3" id="KW-0328">Glycosyltransferase</keyword>
<dbReference type="CDD" id="cd06223">
    <property type="entry name" value="PRTases_typeI"/>
    <property type="match status" value="1"/>
</dbReference>
<gene>
    <name evidence="3" type="ORF">TheveDRAFT_1136</name>
</gene>
<dbReference type="GO" id="GO:0016757">
    <property type="term" value="F:glycosyltransferase activity"/>
    <property type="evidence" value="ECO:0007669"/>
    <property type="project" value="UniProtKB-KW"/>
</dbReference>
<name>H0USH1_9BACT</name>
<evidence type="ECO:0000313" key="4">
    <source>
        <dbReference type="Proteomes" id="UP000005730"/>
    </source>
</evidence>
<protein>
    <submittedName>
        <fullName evidence="3">Putative amidophosphoribosyltransferase</fullName>
    </submittedName>
</protein>
<dbReference type="Proteomes" id="UP000005730">
    <property type="component" value="Chromosome"/>
</dbReference>
<keyword evidence="3" id="KW-0808">Transferase</keyword>
<evidence type="ECO:0000256" key="1">
    <source>
        <dbReference type="ARBA" id="ARBA00008007"/>
    </source>
</evidence>
<sequence length="224" mass="22964">MIVGSGALGPLFSLFKGLLHLFLPASCPVCGALGEVLCSACGDGLLSSCGSSRILLPGGAVEVLYGGTHEGVLRDVVHLFKYRGCSSLAFHVGVALGRRFAPLGRCIVPIPLHVGSPRGYNQSLLLAQGLSSVWGISVEDHLVWRAKVASQVKSKERRIPEGAIGWSGPRGLDEVVLVDDVLTTGGTLGAAAEALNEAGCSVVGVAVLSLSKAFEGGGKGHGQL</sequence>
<dbReference type="InterPro" id="IPR051910">
    <property type="entry name" value="ComF/GntX_DNA_util-trans"/>
</dbReference>
<evidence type="ECO:0000259" key="2">
    <source>
        <dbReference type="Pfam" id="PF00156"/>
    </source>
</evidence>
<dbReference type="InterPro" id="IPR000836">
    <property type="entry name" value="PRTase_dom"/>
</dbReference>
<dbReference type="HOGENOM" id="CLU_054549_3_1_0"/>
<accession>H0USH1</accession>
<dbReference type="eggNOG" id="COG1040">
    <property type="taxonomic scope" value="Bacteria"/>
</dbReference>
<proteinExistence type="inferred from homology"/>
<dbReference type="Gene3D" id="3.40.50.2020">
    <property type="match status" value="1"/>
</dbReference>
<dbReference type="AlphaFoldDB" id="H0USH1"/>
<organism evidence="3 4">
    <name type="scientific">Thermanaerovibrio velox DSM 12556</name>
    <dbReference type="NCBI Taxonomy" id="926567"/>
    <lineage>
        <taxon>Bacteria</taxon>
        <taxon>Thermotogati</taxon>
        <taxon>Synergistota</taxon>
        <taxon>Synergistia</taxon>
        <taxon>Synergistales</taxon>
        <taxon>Synergistaceae</taxon>
        <taxon>Thermanaerovibrio</taxon>
    </lineage>
</organism>
<comment type="similarity">
    <text evidence="1">Belongs to the ComF/GntX family.</text>
</comment>
<dbReference type="Pfam" id="PF00156">
    <property type="entry name" value="Pribosyltran"/>
    <property type="match status" value="1"/>
</dbReference>